<protein>
    <submittedName>
        <fullName evidence="12">Fibronectin type III domain protein</fullName>
    </submittedName>
</protein>
<dbReference type="NCBIfam" id="TIGR04183">
    <property type="entry name" value="Por_Secre_tail"/>
    <property type="match status" value="1"/>
</dbReference>
<dbReference type="SUPFAM" id="SSF69318">
    <property type="entry name" value="Integrin alpha N-terminal domain"/>
    <property type="match status" value="1"/>
</dbReference>
<dbReference type="PROSITE" id="PS50853">
    <property type="entry name" value="FN3"/>
    <property type="match status" value="1"/>
</dbReference>
<feature type="domain" description="Laminin G" evidence="10">
    <location>
        <begin position="443"/>
        <end position="630"/>
    </location>
</feature>
<gene>
    <name evidence="12" type="ORF">M23134_06138</name>
</gene>
<dbReference type="OrthoDB" id="964745at2"/>
<dbReference type="eggNOG" id="COG2931">
    <property type="taxonomic scope" value="Bacteria"/>
</dbReference>
<keyword evidence="7" id="KW-0325">Glycoprotein</keyword>
<evidence type="ECO:0000259" key="10">
    <source>
        <dbReference type="PROSITE" id="PS50025"/>
    </source>
</evidence>
<dbReference type="InterPro" id="IPR013320">
    <property type="entry name" value="ConA-like_dom_sf"/>
</dbReference>
<dbReference type="RefSeq" id="WP_002700608.1">
    <property type="nucleotide sequence ID" value="NZ_AAWS01000032.1"/>
</dbReference>
<dbReference type="PROSITE" id="PS50025">
    <property type="entry name" value="LAM_G_DOMAIN"/>
    <property type="match status" value="1"/>
</dbReference>
<dbReference type="CDD" id="cd00110">
    <property type="entry name" value="LamG"/>
    <property type="match status" value="1"/>
</dbReference>
<dbReference type="Gene3D" id="2.60.120.200">
    <property type="match status" value="1"/>
</dbReference>
<dbReference type="InterPro" id="IPR003961">
    <property type="entry name" value="FN3_dom"/>
</dbReference>
<evidence type="ECO:0000256" key="7">
    <source>
        <dbReference type="ARBA" id="ARBA00023180"/>
    </source>
</evidence>
<dbReference type="eggNOG" id="COG3203">
    <property type="taxonomic scope" value="Bacteria"/>
</dbReference>
<keyword evidence="8" id="KW-0966">Cell projection</keyword>
<dbReference type="GO" id="GO:0005737">
    <property type="term" value="C:cytoplasm"/>
    <property type="evidence" value="ECO:0007669"/>
    <property type="project" value="UniProtKB-SubCell"/>
</dbReference>
<evidence type="ECO:0000256" key="3">
    <source>
        <dbReference type="ARBA" id="ARBA00022490"/>
    </source>
</evidence>
<dbReference type="PANTHER" id="PTHR36220">
    <property type="entry name" value="UNNAMED PRODUCT"/>
    <property type="match status" value="1"/>
</dbReference>
<comment type="subcellular location">
    <subcellularLocation>
        <location evidence="1">Cell projection</location>
    </subcellularLocation>
    <subcellularLocation>
        <location evidence="2">Cytoplasm</location>
    </subcellularLocation>
</comment>
<dbReference type="GO" id="GO:0005975">
    <property type="term" value="P:carbohydrate metabolic process"/>
    <property type="evidence" value="ECO:0007669"/>
    <property type="project" value="UniProtKB-ARBA"/>
</dbReference>
<dbReference type="SUPFAM" id="SSF49899">
    <property type="entry name" value="Concanavalin A-like lectins/glucanases"/>
    <property type="match status" value="1"/>
</dbReference>
<evidence type="ECO:0000256" key="2">
    <source>
        <dbReference type="ARBA" id="ARBA00004496"/>
    </source>
</evidence>
<feature type="domain" description="Fibronectin type-III" evidence="11">
    <location>
        <begin position="1179"/>
        <end position="1275"/>
    </location>
</feature>
<evidence type="ECO:0000256" key="9">
    <source>
        <dbReference type="SAM" id="SignalP"/>
    </source>
</evidence>
<dbReference type="InterPro" id="IPR031549">
    <property type="entry name" value="ASH"/>
</dbReference>
<dbReference type="Gene3D" id="2.60.40.10">
    <property type="entry name" value="Immunoglobulins"/>
    <property type="match status" value="5"/>
</dbReference>
<evidence type="ECO:0000256" key="5">
    <source>
        <dbReference type="ARBA" id="ARBA00022737"/>
    </source>
</evidence>
<dbReference type="InterPro" id="IPR006558">
    <property type="entry name" value="LamG-like"/>
</dbReference>
<evidence type="ECO:0000256" key="6">
    <source>
        <dbReference type="ARBA" id="ARBA00023157"/>
    </source>
</evidence>
<dbReference type="Pfam" id="PF15780">
    <property type="entry name" value="ASH"/>
    <property type="match status" value="2"/>
</dbReference>
<keyword evidence="13" id="KW-1185">Reference proteome</keyword>
<dbReference type="SUPFAM" id="SSF49265">
    <property type="entry name" value="Fibronectin type III"/>
    <property type="match status" value="1"/>
</dbReference>
<feature type="signal peptide" evidence="9">
    <location>
        <begin position="1"/>
        <end position="27"/>
    </location>
</feature>
<dbReference type="Pfam" id="PF13385">
    <property type="entry name" value="Laminin_G_3"/>
    <property type="match status" value="1"/>
</dbReference>
<accession>A1ZSM9</accession>
<evidence type="ECO:0000256" key="4">
    <source>
        <dbReference type="ARBA" id="ARBA00022729"/>
    </source>
</evidence>
<keyword evidence="3" id="KW-0963">Cytoplasm</keyword>
<dbReference type="SMART" id="SM00560">
    <property type="entry name" value="LamGL"/>
    <property type="match status" value="1"/>
</dbReference>
<dbReference type="Gene3D" id="2.130.10.130">
    <property type="entry name" value="Integrin alpha, N-terminal"/>
    <property type="match status" value="2"/>
</dbReference>
<name>A1ZSM9_MICM2</name>
<dbReference type="InterPro" id="IPR013519">
    <property type="entry name" value="Int_alpha_beta-p"/>
</dbReference>
<dbReference type="Pfam" id="PF00041">
    <property type="entry name" value="fn3"/>
    <property type="match status" value="1"/>
</dbReference>
<keyword evidence="5" id="KW-0677">Repeat</keyword>
<evidence type="ECO:0000313" key="12">
    <source>
        <dbReference type="EMBL" id="EAY26609.1"/>
    </source>
</evidence>
<dbReference type="InterPro" id="IPR013783">
    <property type="entry name" value="Ig-like_fold"/>
</dbReference>
<evidence type="ECO:0000313" key="13">
    <source>
        <dbReference type="Proteomes" id="UP000004095"/>
    </source>
</evidence>
<dbReference type="InterPro" id="IPR013517">
    <property type="entry name" value="FG-GAP"/>
</dbReference>
<keyword evidence="6" id="KW-1015">Disulfide bond</keyword>
<dbReference type="InterPro" id="IPR026444">
    <property type="entry name" value="Secre_tail"/>
</dbReference>
<keyword evidence="4 9" id="KW-0732">Signal</keyword>
<evidence type="ECO:0000259" key="11">
    <source>
        <dbReference type="PROSITE" id="PS50853"/>
    </source>
</evidence>
<comment type="caution">
    <text evidence="12">The sequence shown here is derived from an EMBL/GenBank/DDBJ whole genome shotgun (WGS) entry which is preliminary data.</text>
</comment>
<organism evidence="12 13">
    <name type="scientific">Microscilla marina ATCC 23134</name>
    <dbReference type="NCBI Taxonomy" id="313606"/>
    <lineage>
        <taxon>Bacteria</taxon>
        <taxon>Pseudomonadati</taxon>
        <taxon>Bacteroidota</taxon>
        <taxon>Cytophagia</taxon>
        <taxon>Cytophagales</taxon>
        <taxon>Microscillaceae</taxon>
        <taxon>Microscilla</taxon>
    </lineage>
</organism>
<dbReference type="Pfam" id="PF14312">
    <property type="entry name" value="FG-GAP_2"/>
    <property type="match status" value="7"/>
</dbReference>
<dbReference type="InterPro" id="IPR001791">
    <property type="entry name" value="Laminin_G"/>
</dbReference>
<dbReference type="Pfam" id="PF18962">
    <property type="entry name" value="Por_Secre_tail"/>
    <property type="match status" value="1"/>
</dbReference>
<dbReference type="GO" id="GO:0042995">
    <property type="term" value="C:cell projection"/>
    <property type="evidence" value="ECO:0007669"/>
    <property type="project" value="UniProtKB-SubCell"/>
</dbReference>
<dbReference type="SMART" id="SM00191">
    <property type="entry name" value="Int_alpha"/>
    <property type="match status" value="6"/>
</dbReference>
<dbReference type="PANTHER" id="PTHR36220:SF1">
    <property type="entry name" value="GAMMA TUBULIN COMPLEX COMPONENT C-TERMINAL DOMAIN-CONTAINING PROTEIN"/>
    <property type="match status" value="1"/>
</dbReference>
<dbReference type="GO" id="GO:0004553">
    <property type="term" value="F:hydrolase activity, hydrolyzing O-glycosyl compounds"/>
    <property type="evidence" value="ECO:0007669"/>
    <property type="project" value="UniProtKB-ARBA"/>
</dbReference>
<reference evidence="12 13" key="1">
    <citation type="submission" date="2007-01" db="EMBL/GenBank/DDBJ databases">
        <authorList>
            <person name="Haygood M."/>
            <person name="Podell S."/>
            <person name="Anderson C."/>
            <person name="Hopkinson B."/>
            <person name="Roe K."/>
            <person name="Barbeau K."/>
            <person name="Gaasterland T."/>
            <person name="Ferriera S."/>
            <person name="Johnson J."/>
            <person name="Kravitz S."/>
            <person name="Beeson K."/>
            <person name="Sutton G."/>
            <person name="Rogers Y.-H."/>
            <person name="Friedman R."/>
            <person name="Frazier M."/>
            <person name="Venter J.C."/>
        </authorList>
    </citation>
    <scope>NUCLEOTIDE SEQUENCE [LARGE SCALE GENOMIC DNA]</scope>
    <source>
        <strain evidence="12 13">ATCC 23134</strain>
    </source>
</reference>
<dbReference type="SMART" id="SM00060">
    <property type="entry name" value="FN3"/>
    <property type="match status" value="1"/>
</dbReference>
<proteinExistence type="predicted"/>
<dbReference type="CDD" id="cd00063">
    <property type="entry name" value="FN3"/>
    <property type="match status" value="1"/>
</dbReference>
<dbReference type="Proteomes" id="UP000004095">
    <property type="component" value="Unassembled WGS sequence"/>
</dbReference>
<evidence type="ECO:0000256" key="8">
    <source>
        <dbReference type="ARBA" id="ARBA00023273"/>
    </source>
</evidence>
<feature type="chain" id="PRO_5002641871" evidence="9">
    <location>
        <begin position="28"/>
        <end position="1358"/>
    </location>
</feature>
<sequence length="1358" mass="143994">MFNTLVNNFSHYFYQSIAALAIVCALAAPTQSQNFVQAFKGVANDRFASDQVGNSVSISGTFAVIGAQLEDQDENNANSMDNSGAAYIFKKQNDGTWVLHQKIAAPPPNRAPGAQFGSAVSISGDYLIVGAALDNSNKGAAYIFEFDTGTDKWSLKERVTASDGVSTDLFGFSVGISSDGYAVVGAYRHDDGGGDTGAAYIFERNPSTTVWEENNKIGASDKTSGDNFGYSVAIHKERLIVGAPFKGGGLGSAYIFERLGGGGWDEKANITALAGDQDSNDQFGFSVAIDDDIAVVGAHNDDQDAIGGNLLDNAGAAYVFKRGTGGIWNYEVKIVAKERKVQDNFGCAVGVSGNNVIVGARGEDYDPNNQSDLNDAGAAYIFHLDAAGTWVQTKKIVATDRQAAATFGNSVAIDDDHAIVGAPTETKDANGNTPITEAGAAYIFQNNATFNGGLSFDGLNDHIELPNEANFDFTNELTIECWVKLNNLLTTGDTKGIITKGDDAWELNLKEDGGSVRAAFLYQGGELTASSAVDFNDGKWHHVALVFDGRQAFIKNIKLYIDGIPDNSVTFSSNINTNDDPVWIGGNTDKVPTAFLNGSISEVRVWKAVRSATDISNFKDCKLVSPLPPCLTAYYKLNDGLPYGNNATVAQVNDATGNNHGTPSSSGLMSNFIDADRANQRTNECSAISPAALEVLGNGVAISNGGSISSANNTRVGPIPANQTFTLAYTIKNTGTGTLNISGVLSENNDDYVLTTPTITSLNPNDLTTFTLSLNGPPGIKDNNITILTNDCNQSTFVFPLQVTVSELPEIDIQNSGASVASGNSIDFGAQAVNKTSSKTLAILNTSSNVSLTLQGNPVVDISDNSHFTVTNQPTVGSTIGALGNTTFTVEYTPTSVGTHTATLTIQNNDFDEGTYTIILTGQGAEPEINVQDQFSTDKPNNSTVNMGNYTLGNDALQQTLTIQNTGPVPLTLTEQPTISSGNTNFSISTPLTNLEVPAGDAVTIQVNFRPTTTGNKTGTLTIRSNDSDESTYTINLTGTAAAPASSEIAVLYDGKEILSGDTIKMDTTAALNVRSIELYIKNQGQANLTLNGNPLASLGGTDANEFNLDLSTTVSTINGEDSTLIKVNFAPVSTSLGAKTAQITISNNDSDEATYTIRLESVSVKPPSSPTDVNITPVILPATTTNTTRNALTITWATPSDISNVQGFRIKRSDGNTDNFQEIADISDLTATTHQDSDLEEGVQYYYRVFSYNKFGESEPGELQSLVYVGTPEAQQIASQTVVYPNPANDQVRIILPLNQPKSMVATLYNVTGQRIKTKTFAAGTVPTLSVKGLPTGKYMLQIKLGTMLIYKPLIKQ</sequence>
<dbReference type="EMBL" id="AAWS01000032">
    <property type="protein sequence ID" value="EAY26609.1"/>
    <property type="molecule type" value="Genomic_DNA"/>
</dbReference>
<dbReference type="eggNOG" id="COG5306">
    <property type="taxonomic scope" value="Bacteria"/>
</dbReference>
<dbReference type="InterPro" id="IPR036116">
    <property type="entry name" value="FN3_sf"/>
</dbReference>
<dbReference type="InterPro" id="IPR028994">
    <property type="entry name" value="Integrin_alpha_N"/>
</dbReference>
<evidence type="ECO:0000256" key="1">
    <source>
        <dbReference type="ARBA" id="ARBA00004316"/>
    </source>
</evidence>
<dbReference type="NCBIfam" id="NF012200">
    <property type="entry name" value="choice_anch_D"/>
    <property type="match status" value="4"/>
</dbReference>